<dbReference type="InterPro" id="IPR036282">
    <property type="entry name" value="Glutathione-S-Trfase_C_sf"/>
</dbReference>
<proteinExistence type="inferred from homology"/>
<accession>A0A250XTG0</accession>
<dbReference type="PROSITE" id="PS50404">
    <property type="entry name" value="GST_NTER"/>
    <property type="match status" value="1"/>
</dbReference>
<evidence type="ECO:0000256" key="4">
    <source>
        <dbReference type="ARBA" id="ARBA00022679"/>
    </source>
</evidence>
<dbReference type="PANTHER" id="PTHR11571:SF222">
    <property type="entry name" value="GLUTATHIONE TRANSFERASE"/>
    <property type="match status" value="1"/>
</dbReference>
<evidence type="ECO:0000256" key="3">
    <source>
        <dbReference type="ARBA" id="ARBA00012452"/>
    </source>
</evidence>
<dbReference type="GO" id="GO:0006749">
    <property type="term" value="P:glutathione metabolic process"/>
    <property type="evidence" value="ECO:0007669"/>
    <property type="project" value="TreeGrafter"/>
</dbReference>
<feature type="domain" description="GST N-terminal" evidence="6">
    <location>
        <begin position="4"/>
        <end position="96"/>
    </location>
</feature>
<dbReference type="EC" id="2.5.1.18" evidence="3"/>
<keyword evidence="9" id="KW-1185">Reference proteome</keyword>
<dbReference type="InterPro" id="IPR010987">
    <property type="entry name" value="Glutathione-S-Trfase_C-like"/>
</dbReference>
<dbReference type="PROSITE" id="PS50405">
    <property type="entry name" value="GST_CTER"/>
    <property type="match status" value="1"/>
</dbReference>
<dbReference type="Gene3D" id="3.40.30.10">
    <property type="entry name" value="Glutaredoxin"/>
    <property type="match status" value="1"/>
</dbReference>
<dbReference type="GO" id="GO:0004364">
    <property type="term" value="F:glutathione transferase activity"/>
    <property type="evidence" value="ECO:0007669"/>
    <property type="project" value="UniProtKB-EC"/>
</dbReference>
<organism evidence="8 9">
    <name type="scientific">Chlamydomonas eustigma</name>
    <dbReference type="NCBI Taxonomy" id="1157962"/>
    <lineage>
        <taxon>Eukaryota</taxon>
        <taxon>Viridiplantae</taxon>
        <taxon>Chlorophyta</taxon>
        <taxon>core chlorophytes</taxon>
        <taxon>Chlorophyceae</taxon>
        <taxon>CS clade</taxon>
        <taxon>Chlamydomonadales</taxon>
        <taxon>Chlamydomonadaceae</taxon>
        <taxon>Chlamydomonas</taxon>
    </lineage>
</organism>
<dbReference type="PANTHER" id="PTHR11571">
    <property type="entry name" value="GLUTATHIONE S-TRANSFERASE"/>
    <property type="match status" value="1"/>
</dbReference>
<evidence type="ECO:0000313" key="9">
    <source>
        <dbReference type="Proteomes" id="UP000232323"/>
    </source>
</evidence>
<evidence type="ECO:0000256" key="2">
    <source>
        <dbReference type="ARBA" id="ARBA00005861"/>
    </source>
</evidence>
<dbReference type="SUPFAM" id="SSF52833">
    <property type="entry name" value="Thioredoxin-like"/>
    <property type="match status" value="1"/>
</dbReference>
<dbReference type="Pfam" id="PF02798">
    <property type="entry name" value="GST_N"/>
    <property type="match status" value="1"/>
</dbReference>
<comment type="similarity">
    <text evidence="2">Belongs to the GST superfamily. Mu family.</text>
</comment>
<dbReference type="InterPro" id="IPR004046">
    <property type="entry name" value="GST_C"/>
</dbReference>
<name>A0A250XTG0_9CHLO</name>
<sequence>MSEPAITVGYWGIRGLGAPLRMMMMYSKVPFKCECHDIMDKQGGGFECPSWFAVRKPELKAKAPLVNLPYVIDGDKVISQTNACFSYLGRKLGLWGDDDEQASMCEQLLCEIMDLRNKMTGFAYSPCSDSETVKANALKLLADVTDPSPMGRGILQKLDLCLAANKASGGCFFVSSHATAPDFHAWEMLDQFSMLAEHMGWNDGAHLLDAFPHLAAFHKKFAELPQNNAYLTSPFHSKMPFNNSMAVFGATPSFTPYVPGQECNWRNLSGVY</sequence>
<reference evidence="8 9" key="1">
    <citation type="submission" date="2017-08" db="EMBL/GenBank/DDBJ databases">
        <title>Acidophilic green algal genome provides insights into adaptation to an acidic environment.</title>
        <authorList>
            <person name="Hirooka S."/>
            <person name="Hirose Y."/>
            <person name="Kanesaki Y."/>
            <person name="Higuchi S."/>
            <person name="Fujiwara T."/>
            <person name="Onuma R."/>
            <person name="Era A."/>
            <person name="Ohbayashi R."/>
            <person name="Uzuka A."/>
            <person name="Nozaki H."/>
            <person name="Yoshikawa H."/>
            <person name="Miyagishima S.Y."/>
        </authorList>
    </citation>
    <scope>NUCLEOTIDE SEQUENCE [LARGE SCALE GENOMIC DNA]</scope>
    <source>
        <strain evidence="8 9">NIES-2499</strain>
    </source>
</reference>
<dbReference type="Gene3D" id="1.20.1050.10">
    <property type="match status" value="1"/>
</dbReference>
<evidence type="ECO:0000256" key="1">
    <source>
        <dbReference type="ARBA" id="ARBA00003701"/>
    </source>
</evidence>
<evidence type="ECO:0000256" key="5">
    <source>
        <dbReference type="ARBA" id="ARBA00047960"/>
    </source>
</evidence>
<evidence type="ECO:0000259" key="6">
    <source>
        <dbReference type="PROSITE" id="PS50404"/>
    </source>
</evidence>
<comment type="catalytic activity">
    <reaction evidence="5">
        <text>RX + glutathione = an S-substituted glutathione + a halide anion + H(+)</text>
        <dbReference type="Rhea" id="RHEA:16437"/>
        <dbReference type="ChEBI" id="CHEBI:15378"/>
        <dbReference type="ChEBI" id="CHEBI:16042"/>
        <dbReference type="ChEBI" id="CHEBI:17792"/>
        <dbReference type="ChEBI" id="CHEBI:57925"/>
        <dbReference type="ChEBI" id="CHEBI:90779"/>
        <dbReference type="EC" id="2.5.1.18"/>
    </reaction>
</comment>
<dbReference type="SUPFAM" id="SSF47616">
    <property type="entry name" value="GST C-terminal domain-like"/>
    <property type="match status" value="1"/>
</dbReference>
<keyword evidence="4" id="KW-0808">Transferase</keyword>
<dbReference type="STRING" id="1157962.A0A250XTG0"/>
<dbReference type="Pfam" id="PF14497">
    <property type="entry name" value="GST_C_3"/>
    <property type="match status" value="1"/>
</dbReference>
<gene>
    <name evidence="8" type="ORF">CEUSTIGMA_g13769.t1</name>
</gene>
<dbReference type="InterPro" id="IPR036249">
    <property type="entry name" value="Thioredoxin-like_sf"/>
</dbReference>
<dbReference type="EMBL" id="BEGY01000281">
    <property type="protein sequence ID" value="GAX86357.1"/>
    <property type="molecule type" value="Genomic_DNA"/>
</dbReference>
<dbReference type="InterPro" id="IPR004045">
    <property type="entry name" value="Glutathione_S-Trfase_N"/>
</dbReference>
<protein>
    <recommendedName>
        <fullName evidence="3">glutathione transferase</fullName>
        <ecNumber evidence="3">2.5.1.18</ecNumber>
    </recommendedName>
</protein>
<evidence type="ECO:0000259" key="7">
    <source>
        <dbReference type="PROSITE" id="PS50405"/>
    </source>
</evidence>
<comment type="caution">
    <text evidence="8">The sequence shown here is derived from an EMBL/GenBank/DDBJ whole genome shotgun (WGS) entry which is preliminary data.</text>
</comment>
<comment type="function">
    <text evidence="1">Conjugation of reduced glutathione to a wide number of exogenous and endogenous hydrophobic electrophiles.</text>
</comment>
<feature type="domain" description="GST C-terminal" evidence="7">
    <location>
        <begin position="98"/>
        <end position="241"/>
    </location>
</feature>
<dbReference type="AlphaFoldDB" id="A0A250XTG0"/>
<evidence type="ECO:0000313" key="8">
    <source>
        <dbReference type="EMBL" id="GAX86357.1"/>
    </source>
</evidence>
<dbReference type="Proteomes" id="UP000232323">
    <property type="component" value="Unassembled WGS sequence"/>
</dbReference>
<dbReference type="InterPro" id="IPR050213">
    <property type="entry name" value="GST_superfamily"/>
</dbReference>
<dbReference type="OrthoDB" id="422574at2759"/>